<gene>
    <name evidence="3" type="ORF">CVT25_009628</name>
</gene>
<dbReference type="AlphaFoldDB" id="A0A409XGW0"/>
<evidence type="ECO:0000256" key="1">
    <source>
        <dbReference type="SAM" id="MobiDB-lite"/>
    </source>
</evidence>
<accession>A0A409XGW0</accession>
<dbReference type="OrthoDB" id="61113at2759"/>
<dbReference type="EMBL" id="NHYD01001756">
    <property type="protein sequence ID" value="PPQ89988.1"/>
    <property type="molecule type" value="Genomic_DNA"/>
</dbReference>
<feature type="region of interest" description="Disordered" evidence="1">
    <location>
        <begin position="1"/>
        <end position="29"/>
    </location>
</feature>
<sequence length="162" mass="18464">MPERSDEFESMTLLDTHEYEDHGEKRGKDQSLPAKMTLAMVSGLIVFFLVDIITFAYIARILIDARRQSEPDKLEFKNPYIGLDELYSLQGVKPSQYNTIVNEPRLATQISQDQPHKVFPVDLHRWLSDFGVLSPPDRNFKISSAVRLSLYTLLGADLFSTG</sequence>
<evidence type="ECO:0000313" key="3">
    <source>
        <dbReference type="EMBL" id="PPQ89988.1"/>
    </source>
</evidence>
<keyword evidence="4" id="KW-1185">Reference proteome</keyword>
<name>A0A409XGW0_PSICY</name>
<dbReference type="Proteomes" id="UP000283269">
    <property type="component" value="Unassembled WGS sequence"/>
</dbReference>
<feature type="compositionally biased region" description="Basic and acidic residues" evidence="1">
    <location>
        <begin position="15"/>
        <end position="29"/>
    </location>
</feature>
<reference evidence="3 4" key="1">
    <citation type="journal article" date="2018" name="Evol. Lett.">
        <title>Horizontal gene cluster transfer increased hallucinogenic mushroom diversity.</title>
        <authorList>
            <person name="Reynolds H.T."/>
            <person name="Vijayakumar V."/>
            <person name="Gluck-Thaler E."/>
            <person name="Korotkin H.B."/>
            <person name="Matheny P.B."/>
            <person name="Slot J.C."/>
        </authorList>
    </citation>
    <scope>NUCLEOTIDE SEQUENCE [LARGE SCALE GENOMIC DNA]</scope>
    <source>
        <strain evidence="3 4">2631</strain>
    </source>
</reference>
<keyword evidence="2" id="KW-0812">Transmembrane</keyword>
<dbReference type="InParanoid" id="A0A409XGW0"/>
<evidence type="ECO:0000313" key="4">
    <source>
        <dbReference type="Proteomes" id="UP000283269"/>
    </source>
</evidence>
<comment type="caution">
    <text evidence="3">The sequence shown here is derived from an EMBL/GenBank/DDBJ whole genome shotgun (WGS) entry which is preliminary data.</text>
</comment>
<proteinExistence type="predicted"/>
<protein>
    <submittedName>
        <fullName evidence="3">Uncharacterized protein</fullName>
    </submittedName>
</protein>
<keyword evidence="2" id="KW-0472">Membrane</keyword>
<organism evidence="3 4">
    <name type="scientific">Psilocybe cyanescens</name>
    <dbReference type="NCBI Taxonomy" id="93625"/>
    <lineage>
        <taxon>Eukaryota</taxon>
        <taxon>Fungi</taxon>
        <taxon>Dikarya</taxon>
        <taxon>Basidiomycota</taxon>
        <taxon>Agaricomycotina</taxon>
        <taxon>Agaricomycetes</taxon>
        <taxon>Agaricomycetidae</taxon>
        <taxon>Agaricales</taxon>
        <taxon>Agaricineae</taxon>
        <taxon>Strophariaceae</taxon>
        <taxon>Psilocybe</taxon>
    </lineage>
</organism>
<evidence type="ECO:0000256" key="2">
    <source>
        <dbReference type="SAM" id="Phobius"/>
    </source>
</evidence>
<feature type="transmembrane region" description="Helical" evidence="2">
    <location>
        <begin position="38"/>
        <end position="59"/>
    </location>
</feature>
<keyword evidence="2" id="KW-1133">Transmembrane helix</keyword>